<keyword evidence="2" id="KW-1185">Reference proteome</keyword>
<dbReference type="RefSeq" id="WP_123640321.1">
    <property type="nucleotide sequence ID" value="NZ_ML119081.1"/>
</dbReference>
<evidence type="ECO:0000313" key="1">
    <source>
        <dbReference type="EMBL" id="ROU03968.1"/>
    </source>
</evidence>
<accession>A0A3N2R970</accession>
<dbReference type="AlphaFoldDB" id="A0A3N2R970"/>
<proteinExistence type="predicted"/>
<comment type="caution">
    <text evidence="1">The sequence shown here is derived from an EMBL/GenBank/DDBJ whole genome shotgun (WGS) entry which is preliminary data.</text>
</comment>
<name>A0A3N2R970_9RHOB</name>
<dbReference type="OrthoDB" id="8478628at2"/>
<protein>
    <submittedName>
        <fullName evidence="1">PAS domain-containing protein</fullName>
    </submittedName>
</protein>
<dbReference type="Proteomes" id="UP000268016">
    <property type="component" value="Unassembled WGS sequence"/>
</dbReference>
<dbReference type="EMBL" id="RDRB01000001">
    <property type="protein sequence ID" value="ROU03968.1"/>
    <property type="molecule type" value="Genomic_DNA"/>
</dbReference>
<dbReference type="Pfam" id="PF07310">
    <property type="entry name" value="PAS_5"/>
    <property type="match status" value="1"/>
</dbReference>
<sequence>MRDHEPNGDAPVPSAAVFAQVEAAWSELRQHAGTVPLRRDLDLTRVGEALPHAFLMSRVAPGVARLRVAGREVTALLGMDPRGMPLSVFFSGAARAPLATHLARLFDDPSILDLPLRNPGRFGLGSRAGRLLLLPLRGDDGAVIHAVGVLAVSGRTRPGRLSLEIAPGPMRLETVTLTGPTRRRGDRPGIPAARLRRAPSRPGLAEPGLAEAERPFLRLVVDND</sequence>
<evidence type="ECO:0000313" key="2">
    <source>
        <dbReference type="Proteomes" id="UP000268016"/>
    </source>
</evidence>
<gene>
    <name evidence="1" type="ORF">EAT49_00765</name>
</gene>
<dbReference type="InterPro" id="IPR009922">
    <property type="entry name" value="DUF1457"/>
</dbReference>
<reference evidence="1 2" key="1">
    <citation type="submission" date="2018-10" db="EMBL/GenBank/DDBJ databases">
        <title>Histidinibacterium lentulum gen. nov., sp. nov., a marine bacterium from the culture broth of Picochlorum sp. 122.</title>
        <authorList>
            <person name="Wang G."/>
        </authorList>
    </citation>
    <scope>NUCLEOTIDE SEQUENCE [LARGE SCALE GENOMIC DNA]</scope>
    <source>
        <strain evidence="1 2">B17</strain>
    </source>
</reference>
<organism evidence="1 2">
    <name type="scientific">Histidinibacterium lentulum</name>
    <dbReference type="NCBI Taxonomy" id="2480588"/>
    <lineage>
        <taxon>Bacteria</taxon>
        <taxon>Pseudomonadati</taxon>
        <taxon>Pseudomonadota</taxon>
        <taxon>Alphaproteobacteria</taxon>
        <taxon>Rhodobacterales</taxon>
        <taxon>Paracoccaceae</taxon>
        <taxon>Histidinibacterium</taxon>
    </lineage>
</organism>